<proteinExistence type="predicted"/>
<dbReference type="CDD" id="cd07377">
    <property type="entry name" value="WHTH_GntR"/>
    <property type="match status" value="1"/>
</dbReference>
<protein>
    <submittedName>
        <fullName evidence="6">FadR/GntR family transcriptional regulator</fullName>
    </submittedName>
</protein>
<name>A0ABP5BTH7_9PSEU</name>
<keyword evidence="2" id="KW-0238">DNA-binding</keyword>
<reference evidence="7" key="1">
    <citation type="journal article" date="2019" name="Int. J. Syst. Evol. Microbiol.">
        <title>The Global Catalogue of Microorganisms (GCM) 10K type strain sequencing project: providing services to taxonomists for standard genome sequencing and annotation.</title>
        <authorList>
            <consortium name="The Broad Institute Genomics Platform"/>
            <consortium name="The Broad Institute Genome Sequencing Center for Infectious Disease"/>
            <person name="Wu L."/>
            <person name="Ma J."/>
        </authorList>
    </citation>
    <scope>NUCLEOTIDE SEQUENCE [LARGE SCALE GENOMIC DNA]</scope>
    <source>
        <strain evidence="7">JCM 14545</strain>
    </source>
</reference>
<comment type="caution">
    <text evidence="6">The sequence shown here is derived from an EMBL/GenBank/DDBJ whole genome shotgun (WGS) entry which is preliminary data.</text>
</comment>
<dbReference type="InterPro" id="IPR000524">
    <property type="entry name" value="Tscrpt_reg_HTH_GntR"/>
</dbReference>
<dbReference type="InterPro" id="IPR008920">
    <property type="entry name" value="TF_FadR/GntR_C"/>
</dbReference>
<keyword evidence="7" id="KW-1185">Reference proteome</keyword>
<evidence type="ECO:0000256" key="3">
    <source>
        <dbReference type="ARBA" id="ARBA00023163"/>
    </source>
</evidence>
<evidence type="ECO:0000259" key="5">
    <source>
        <dbReference type="PROSITE" id="PS50949"/>
    </source>
</evidence>
<evidence type="ECO:0000256" key="4">
    <source>
        <dbReference type="SAM" id="MobiDB-lite"/>
    </source>
</evidence>
<feature type="region of interest" description="Disordered" evidence="4">
    <location>
        <begin position="1"/>
        <end position="22"/>
    </location>
</feature>
<dbReference type="SUPFAM" id="SSF46785">
    <property type="entry name" value="Winged helix' DNA-binding domain"/>
    <property type="match status" value="1"/>
</dbReference>
<dbReference type="PRINTS" id="PR00035">
    <property type="entry name" value="HTHGNTR"/>
</dbReference>
<dbReference type="Gene3D" id="1.20.120.530">
    <property type="entry name" value="GntR ligand-binding domain-like"/>
    <property type="match status" value="1"/>
</dbReference>
<dbReference type="InterPro" id="IPR011711">
    <property type="entry name" value="GntR_C"/>
</dbReference>
<dbReference type="PROSITE" id="PS50949">
    <property type="entry name" value="HTH_GNTR"/>
    <property type="match status" value="1"/>
</dbReference>
<dbReference type="PANTHER" id="PTHR43537">
    <property type="entry name" value="TRANSCRIPTIONAL REGULATOR, GNTR FAMILY"/>
    <property type="match status" value="1"/>
</dbReference>
<dbReference type="Pfam" id="PF00392">
    <property type="entry name" value="GntR"/>
    <property type="match status" value="1"/>
</dbReference>
<feature type="compositionally biased region" description="Basic and acidic residues" evidence="4">
    <location>
        <begin position="1"/>
        <end position="17"/>
    </location>
</feature>
<keyword evidence="3" id="KW-0804">Transcription</keyword>
<sequence length="244" mass="27099">MVVRLRSQDPRQPEPGRHGGARANQLALQEAIKELIVQRGLAPGSLLPTEQVLARELEVSRHPLREAMKALEALGIVDIRHGYGTYVGSVSLGGLEAGLAFRSARSIKGDLSDIRDLLEVREVLETGLVARVLDQFDQIDLPALEEAVAEMERHASSGEYAPDADLRFHETLYQPLGNALVLDLLRVFWRVFHAMDGDLPREQADPAVIASWHRDILEALRSREEPALRRAIGVHFHAIRARVG</sequence>
<dbReference type="SMART" id="SM00895">
    <property type="entry name" value="FCD"/>
    <property type="match status" value="1"/>
</dbReference>
<accession>A0ABP5BTH7</accession>
<dbReference type="Proteomes" id="UP001501116">
    <property type="component" value="Unassembled WGS sequence"/>
</dbReference>
<dbReference type="InterPro" id="IPR036390">
    <property type="entry name" value="WH_DNA-bd_sf"/>
</dbReference>
<dbReference type="InterPro" id="IPR036388">
    <property type="entry name" value="WH-like_DNA-bd_sf"/>
</dbReference>
<gene>
    <name evidence="6" type="ORF">GCM10009754_18470</name>
</gene>
<organism evidence="6 7">
    <name type="scientific">Amycolatopsis minnesotensis</name>
    <dbReference type="NCBI Taxonomy" id="337894"/>
    <lineage>
        <taxon>Bacteria</taxon>
        <taxon>Bacillati</taxon>
        <taxon>Actinomycetota</taxon>
        <taxon>Actinomycetes</taxon>
        <taxon>Pseudonocardiales</taxon>
        <taxon>Pseudonocardiaceae</taxon>
        <taxon>Amycolatopsis</taxon>
    </lineage>
</organism>
<dbReference type="Gene3D" id="1.10.10.10">
    <property type="entry name" value="Winged helix-like DNA-binding domain superfamily/Winged helix DNA-binding domain"/>
    <property type="match status" value="1"/>
</dbReference>
<dbReference type="RefSeq" id="WP_344415649.1">
    <property type="nucleotide sequence ID" value="NZ_BAAANN010000006.1"/>
</dbReference>
<dbReference type="SUPFAM" id="SSF48008">
    <property type="entry name" value="GntR ligand-binding domain-like"/>
    <property type="match status" value="1"/>
</dbReference>
<evidence type="ECO:0000313" key="7">
    <source>
        <dbReference type="Proteomes" id="UP001501116"/>
    </source>
</evidence>
<feature type="domain" description="HTH gntR-type" evidence="5">
    <location>
        <begin position="22"/>
        <end position="90"/>
    </location>
</feature>
<evidence type="ECO:0000256" key="2">
    <source>
        <dbReference type="ARBA" id="ARBA00023125"/>
    </source>
</evidence>
<evidence type="ECO:0000256" key="1">
    <source>
        <dbReference type="ARBA" id="ARBA00023015"/>
    </source>
</evidence>
<dbReference type="SMART" id="SM00345">
    <property type="entry name" value="HTH_GNTR"/>
    <property type="match status" value="1"/>
</dbReference>
<dbReference type="Pfam" id="PF07729">
    <property type="entry name" value="FCD"/>
    <property type="match status" value="1"/>
</dbReference>
<dbReference type="PANTHER" id="PTHR43537:SF5">
    <property type="entry name" value="UXU OPERON TRANSCRIPTIONAL REGULATOR"/>
    <property type="match status" value="1"/>
</dbReference>
<evidence type="ECO:0000313" key="6">
    <source>
        <dbReference type="EMBL" id="GAA1950149.1"/>
    </source>
</evidence>
<dbReference type="EMBL" id="BAAANN010000006">
    <property type="protein sequence ID" value="GAA1950149.1"/>
    <property type="molecule type" value="Genomic_DNA"/>
</dbReference>
<keyword evidence="1" id="KW-0805">Transcription regulation</keyword>